<keyword evidence="5" id="KW-1185">Reference proteome</keyword>
<dbReference type="InterPro" id="IPR009057">
    <property type="entry name" value="Homeodomain-like_sf"/>
</dbReference>
<evidence type="ECO:0000256" key="2">
    <source>
        <dbReference type="PROSITE-ProRule" id="PRU00335"/>
    </source>
</evidence>
<dbReference type="GO" id="GO:0003677">
    <property type="term" value="F:DNA binding"/>
    <property type="evidence" value="ECO:0007669"/>
    <property type="project" value="UniProtKB-UniRule"/>
</dbReference>
<dbReference type="PANTHER" id="PTHR43479:SF7">
    <property type="entry name" value="TETR-FAMILY TRANSCRIPTIONAL REGULATOR"/>
    <property type="match status" value="1"/>
</dbReference>
<dbReference type="InterPro" id="IPR001647">
    <property type="entry name" value="HTH_TetR"/>
</dbReference>
<dbReference type="HOGENOM" id="CLU_087539_2_0_11"/>
<dbReference type="PANTHER" id="PTHR43479">
    <property type="entry name" value="ACREF/ENVCD OPERON REPRESSOR-RELATED"/>
    <property type="match status" value="1"/>
</dbReference>
<dbReference type="RefSeq" id="WP_012797609.1">
    <property type="nucleotide sequence ID" value="NC_013165.1"/>
</dbReference>
<dbReference type="InterPro" id="IPR039532">
    <property type="entry name" value="TetR_C_Firmicutes"/>
</dbReference>
<dbReference type="AlphaFoldDB" id="C7N2Y2"/>
<dbReference type="Pfam" id="PF00440">
    <property type="entry name" value="TetR_N"/>
    <property type="match status" value="1"/>
</dbReference>
<evidence type="ECO:0000313" key="4">
    <source>
        <dbReference type="EMBL" id="ACV21503.1"/>
    </source>
</evidence>
<dbReference type="KEGG" id="shi:Shel_04420"/>
<organism evidence="4 5">
    <name type="scientific">Slackia heliotrinireducens (strain ATCC 29202 / DSM 20476 / NCTC 11029 / RHS 1)</name>
    <name type="common">Peptococcus heliotrinreducens</name>
    <dbReference type="NCBI Taxonomy" id="471855"/>
    <lineage>
        <taxon>Bacteria</taxon>
        <taxon>Bacillati</taxon>
        <taxon>Actinomycetota</taxon>
        <taxon>Coriobacteriia</taxon>
        <taxon>Eggerthellales</taxon>
        <taxon>Eggerthellaceae</taxon>
        <taxon>Slackia</taxon>
    </lineage>
</organism>
<dbReference type="InterPro" id="IPR050624">
    <property type="entry name" value="HTH-type_Tx_Regulator"/>
</dbReference>
<sequence length="187" mass="22123">MFKDRTKKLFAAELENMLTEMPLEKVRVKDLCERCGAQRQAFYYHFKDKYDLVAWIFEQDFRAGMEETALTDYREQTAAALAHMWTRRSFYRKAFADKSQNSIESYIQAFDVEMSSRVVLRHSGAKTLSEQRLFDIKFQSYGSIGITVEWLRGELESTPEKIANWEYERMPKFMRDAYDAAVREGIQ</sequence>
<feature type="domain" description="HTH tetR-type" evidence="3">
    <location>
        <begin position="4"/>
        <end position="64"/>
    </location>
</feature>
<dbReference type="Proteomes" id="UP000002026">
    <property type="component" value="Chromosome"/>
</dbReference>
<accession>C7N2Y2</accession>
<gene>
    <name evidence="4" type="ordered locus">Shel_04420</name>
</gene>
<keyword evidence="1 2" id="KW-0238">DNA-binding</keyword>
<reference evidence="4 5" key="1">
    <citation type="journal article" date="2009" name="Stand. Genomic Sci.">
        <title>Complete genome sequence of Slackia heliotrinireducens type strain (RHS 1).</title>
        <authorList>
            <person name="Pukall R."/>
            <person name="Lapidus A."/>
            <person name="Nolan M."/>
            <person name="Copeland A."/>
            <person name="Glavina Del Rio T."/>
            <person name="Lucas S."/>
            <person name="Chen F."/>
            <person name="Tice H."/>
            <person name="Cheng J.F."/>
            <person name="Chertkov O."/>
            <person name="Bruce D."/>
            <person name="Goodwin L."/>
            <person name="Kuske C."/>
            <person name="Brettin T."/>
            <person name="Detter J.C."/>
            <person name="Han C."/>
            <person name="Pitluck S."/>
            <person name="Pati A."/>
            <person name="Mavrommatis K."/>
            <person name="Ivanova N."/>
            <person name="Ovchinnikova G."/>
            <person name="Chen A."/>
            <person name="Palaniappan K."/>
            <person name="Schneider S."/>
            <person name="Rohde M."/>
            <person name="Chain P."/>
            <person name="D'haeseleer P."/>
            <person name="Goker M."/>
            <person name="Bristow J."/>
            <person name="Eisen J.A."/>
            <person name="Markowitz V."/>
            <person name="Kyrpides N.C."/>
            <person name="Klenk H.P."/>
            <person name="Hugenholtz P."/>
        </authorList>
    </citation>
    <scope>NUCLEOTIDE SEQUENCE [LARGE SCALE GENOMIC DNA]</scope>
    <source>
        <strain evidence="5">ATCC 29202 / DSM 20476 / NCTC 11029 / RHS 1</strain>
    </source>
</reference>
<dbReference type="PROSITE" id="PS50977">
    <property type="entry name" value="HTH_TETR_2"/>
    <property type="match status" value="1"/>
</dbReference>
<dbReference type="EMBL" id="CP001684">
    <property type="protein sequence ID" value="ACV21503.1"/>
    <property type="molecule type" value="Genomic_DNA"/>
</dbReference>
<protein>
    <submittedName>
        <fullName evidence="4">Transcriptional regulator, tetR family</fullName>
    </submittedName>
</protein>
<proteinExistence type="predicted"/>
<dbReference type="eggNOG" id="COG1309">
    <property type="taxonomic scope" value="Bacteria"/>
</dbReference>
<dbReference type="STRING" id="471855.Shel_04420"/>
<dbReference type="Gene3D" id="1.10.357.10">
    <property type="entry name" value="Tetracycline Repressor, domain 2"/>
    <property type="match status" value="1"/>
</dbReference>
<dbReference type="SUPFAM" id="SSF46689">
    <property type="entry name" value="Homeodomain-like"/>
    <property type="match status" value="1"/>
</dbReference>
<dbReference type="Pfam" id="PF14278">
    <property type="entry name" value="TetR_C_8"/>
    <property type="match status" value="1"/>
</dbReference>
<evidence type="ECO:0000313" key="5">
    <source>
        <dbReference type="Proteomes" id="UP000002026"/>
    </source>
</evidence>
<evidence type="ECO:0000259" key="3">
    <source>
        <dbReference type="PROSITE" id="PS50977"/>
    </source>
</evidence>
<evidence type="ECO:0000256" key="1">
    <source>
        <dbReference type="ARBA" id="ARBA00023125"/>
    </source>
</evidence>
<feature type="DNA-binding region" description="H-T-H motif" evidence="2">
    <location>
        <begin position="27"/>
        <end position="46"/>
    </location>
</feature>
<name>C7N2Y2_SLAHD</name>